<dbReference type="EMBL" id="JACHOU010000012">
    <property type="protein sequence ID" value="MBB6356302.1"/>
    <property type="molecule type" value="Genomic_DNA"/>
</dbReference>
<accession>A0A7X0FAA4</accession>
<reference evidence="1 3" key="1">
    <citation type="submission" date="2020-08" db="EMBL/GenBank/DDBJ databases">
        <title>Genomic Encyclopedia of Type Strains, Phase IV (KMG-IV): sequencing the most valuable type-strain genomes for metagenomic binning, comparative biology and taxonomic classification.</title>
        <authorList>
            <person name="Goeker M."/>
        </authorList>
    </citation>
    <scope>NUCLEOTIDE SEQUENCE [LARGE SCALE GENOMIC DNA]</scope>
    <source>
        <strain evidence="1 3">DSM 7051</strain>
    </source>
</reference>
<protein>
    <submittedName>
        <fullName evidence="1">Uncharacterized protein</fullName>
    </submittedName>
</protein>
<comment type="caution">
    <text evidence="1">The sequence shown here is derived from an EMBL/GenBank/DDBJ whole genome shotgun (WGS) entry which is preliminary data.</text>
</comment>
<gene>
    <name evidence="1" type="ORF">GGR00_003811</name>
    <name evidence="2" type="ORF">GGR00_004110</name>
</gene>
<proteinExistence type="predicted"/>
<dbReference type="AlphaFoldDB" id="A0A7X0FAA4"/>
<evidence type="ECO:0000313" key="2">
    <source>
        <dbReference type="EMBL" id="MBB6356302.1"/>
    </source>
</evidence>
<keyword evidence="3" id="KW-1185">Reference proteome</keyword>
<sequence>MNKMTTINVSANGRTYDWPRVPAIAICLDG</sequence>
<evidence type="ECO:0000313" key="3">
    <source>
        <dbReference type="Proteomes" id="UP000536262"/>
    </source>
</evidence>
<evidence type="ECO:0000313" key="1">
    <source>
        <dbReference type="EMBL" id="MBB6356006.1"/>
    </source>
</evidence>
<name>A0A7X0FAA4_9HYPH</name>
<dbReference type="Proteomes" id="UP000536262">
    <property type="component" value="Unassembled WGS sequence"/>
</dbReference>
<dbReference type="EMBL" id="JACHOU010000011">
    <property type="protein sequence ID" value="MBB6356006.1"/>
    <property type="molecule type" value="Genomic_DNA"/>
</dbReference>
<feature type="non-terminal residue" evidence="1">
    <location>
        <position position="30"/>
    </location>
</feature>
<organism evidence="1 3">
    <name type="scientific">Aminobacter aganoensis</name>
    <dbReference type="NCBI Taxonomy" id="83264"/>
    <lineage>
        <taxon>Bacteria</taxon>
        <taxon>Pseudomonadati</taxon>
        <taxon>Pseudomonadota</taxon>
        <taxon>Alphaproteobacteria</taxon>
        <taxon>Hyphomicrobiales</taxon>
        <taxon>Phyllobacteriaceae</taxon>
        <taxon>Aminobacter</taxon>
    </lineage>
</organism>